<keyword evidence="2" id="KW-1185">Reference proteome</keyword>
<dbReference type="Proteomes" id="UP000294947">
    <property type="component" value="Unassembled WGS sequence"/>
</dbReference>
<proteinExistence type="predicted"/>
<dbReference type="InterPro" id="IPR009923">
    <property type="entry name" value="Dodecin"/>
</dbReference>
<protein>
    <submittedName>
        <fullName evidence="1">Dodecin domain-containing protein</fullName>
    </submittedName>
</protein>
<dbReference type="Gene3D" id="3.30.1660.10">
    <property type="entry name" value="Flavin-binding protein dodecin"/>
    <property type="match status" value="1"/>
</dbReference>
<organism evidence="1 2">
    <name type="scientific">Saccharopolyspora elongata</name>
    <dbReference type="NCBI Taxonomy" id="2530387"/>
    <lineage>
        <taxon>Bacteria</taxon>
        <taxon>Bacillati</taxon>
        <taxon>Actinomycetota</taxon>
        <taxon>Actinomycetes</taxon>
        <taxon>Pseudonocardiales</taxon>
        <taxon>Pseudonocardiaceae</taxon>
        <taxon>Saccharopolyspora</taxon>
    </lineage>
</organism>
<dbReference type="AlphaFoldDB" id="A0A4R4ZF83"/>
<reference evidence="1 2" key="1">
    <citation type="submission" date="2019-03" db="EMBL/GenBank/DDBJ databases">
        <title>Draft genome sequences of novel Actinobacteria.</title>
        <authorList>
            <person name="Sahin N."/>
            <person name="Ay H."/>
            <person name="Saygin H."/>
        </authorList>
    </citation>
    <scope>NUCLEOTIDE SEQUENCE [LARGE SCALE GENOMIC DNA]</scope>
    <source>
        <strain evidence="1 2">7K502</strain>
    </source>
</reference>
<dbReference type="EMBL" id="SMKW01000001">
    <property type="protein sequence ID" value="TDD56696.1"/>
    <property type="molecule type" value="Genomic_DNA"/>
</dbReference>
<name>A0A4R4ZF83_9PSEU</name>
<evidence type="ECO:0000313" key="2">
    <source>
        <dbReference type="Proteomes" id="UP000294947"/>
    </source>
</evidence>
<dbReference type="OrthoDB" id="9805889at2"/>
<sequence>MTDHVYRVTEVVGSSKEGVDDAIRKAVKRASQTLRNVDWFEVTNVRGHVEDNELAHYQVTLKIGFRLET</sequence>
<dbReference type="Pfam" id="PF07311">
    <property type="entry name" value="Dodecin"/>
    <property type="match status" value="1"/>
</dbReference>
<dbReference type="InterPro" id="IPR025543">
    <property type="entry name" value="Dodecin-like"/>
</dbReference>
<dbReference type="PANTHER" id="PTHR39324">
    <property type="entry name" value="CALCIUM DODECIN"/>
    <property type="match status" value="1"/>
</dbReference>
<gene>
    <name evidence="1" type="ORF">E1288_01040</name>
</gene>
<dbReference type="InterPro" id="IPR050049">
    <property type="entry name" value="Dodecin_bact"/>
</dbReference>
<comment type="caution">
    <text evidence="1">The sequence shown here is derived from an EMBL/GenBank/DDBJ whole genome shotgun (WGS) entry which is preliminary data.</text>
</comment>
<dbReference type="PANTHER" id="PTHR39324:SF1">
    <property type="entry name" value="CALCIUM DODECIN"/>
    <property type="match status" value="1"/>
</dbReference>
<dbReference type="NCBIfam" id="NF043052">
    <property type="entry name" value="DodecBact"/>
    <property type="match status" value="1"/>
</dbReference>
<accession>A0A4R4ZF83</accession>
<dbReference type="SUPFAM" id="SSF89807">
    <property type="entry name" value="Dodecin-like"/>
    <property type="match status" value="1"/>
</dbReference>
<dbReference type="InterPro" id="IPR036694">
    <property type="entry name" value="Dodecin-like_sf"/>
</dbReference>
<dbReference type="RefSeq" id="WP_132479339.1">
    <property type="nucleotide sequence ID" value="NZ_SMKW01000001.1"/>
</dbReference>
<evidence type="ECO:0000313" key="1">
    <source>
        <dbReference type="EMBL" id="TDD56696.1"/>
    </source>
</evidence>